<evidence type="ECO:0000259" key="7">
    <source>
        <dbReference type="SMART" id="SM00563"/>
    </source>
</evidence>
<feature type="transmembrane region" description="Helical" evidence="6">
    <location>
        <begin position="388"/>
        <end position="406"/>
    </location>
</feature>
<dbReference type="CDD" id="cd06173">
    <property type="entry name" value="MFS_MefA_like"/>
    <property type="match status" value="1"/>
</dbReference>
<dbReference type="PANTHER" id="PTHR43201:SF5">
    <property type="entry name" value="MEDIUM-CHAIN ACYL-COA LIGASE ACSF2, MITOCHONDRIAL"/>
    <property type="match status" value="1"/>
</dbReference>
<gene>
    <name evidence="8" type="ORF">TSACC_3606</name>
</gene>
<dbReference type="InterPro" id="IPR042099">
    <property type="entry name" value="ANL_N_sf"/>
</dbReference>
<dbReference type="FunCoup" id="A0A146GDA8">
    <property type="interactions" value="115"/>
</dbReference>
<dbReference type="OrthoDB" id="9757771at2"/>
<dbReference type="Proteomes" id="UP000076023">
    <property type="component" value="Unassembled WGS sequence"/>
</dbReference>
<dbReference type="InterPro" id="IPR020845">
    <property type="entry name" value="AMP-binding_CS"/>
</dbReference>
<comment type="caution">
    <text evidence="8">The sequence shown here is derived from an EMBL/GenBank/DDBJ whole genome shotgun (WGS) entry which is preliminary data.</text>
</comment>
<evidence type="ECO:0000313" key="9">
    <source>
        <dbReference type="Proteomes" id="UP000076023"/>
    </source>
</evidence>
<dbReference type="InParanoid" id="A0A146GDA8"/>
<dbReference type="SUPFAM" id="SSF103473">
    <property type="entry name" value="MFS general substrate transporter"/>
    <property type="match status" value="1"/>
</dbReference>
<accession>A0A146GDA8</accession>
<dbReference type="InterPro" id="IPR002123">
    <property type="entry name" value="Plipid/glycerol_acylTrfase"/>
</dbReference>
<evidence type="ECO:0000256" key="2">
    <source>
        <dbReference type="ARBA" id="ARBA00022598"/>
    </source>
</evidence>
<keyword evidence="2" id="KW-0436">Ligase</keyword>
<dbReference type="Pfam" id="PF07690">
    <property type="entry name" value="MFS_1"/>
    <property type="match status" value="1"/>
</dbReference>
<organism evidence="8 9">
    <name type="scientific">Terrimicrobium sacchariphilum</name>
    <dbReference type="NCBI Taxonomy" id="690879"/>
    <lineage>
        <taxon>Bacteria</taxon>
        <taxon>Pseudomonadati</taxon>
        <taxon>Verrucomicrobiota</taxon>
        <taxon>Terrimicrobiia</taxon>
        <taxon>Terrimicrobiales</taxon>
        <taxon>Terrimicrobiaceae</taxon>
        <taxon>Terrimicrobium</taxon>
    </lineage>
</organism>
<dbReference type="Gene3D" id="3.30.300.30">
    <property type="match status" value="1"/>
</dbReference>
<feature type="domain" description="Phospholipid/glycerol acyltransferase" evidence="7">
    <location>
        <begin position="439"/>
        <end position="550"/>
    </location>
</feature>
<dbReference type="EMBL" id="BDCO01000003">
    <property type="protein sequence ID" value="GAT35535.1"/>
    <property type="molecule type" value="Genomic_DNA"/>
</dbReference>
<evidence type="ECO:0000256" key="3">
    <source>
        <dbReference type="ARBA" id="ARBA00022692"/>
    </source>
</evidence>
<dbReference type="SUPFAM" id="SSF69593">
    <property type="entry name" value="Glycerol-3-phosphate (1)-acyltransferase"/>
    <property type="match status" value="1"/>
</dbReference>
<evidence type="ECO:0000256" key="6">
    <source>
        <dbReference type="SAM" id="Phobius"/>
    </source>
</evidence>
<feature type="transmembrane region" description="Helical" evidence="6">
    <location>
        <begin position="171"/>
        <end position="192"/>
    </location>
</feature>
<dbReference type="InterPro" id="IPR036259">
    <property type="entry name" value="MFS_trans_sf"/>
</dbReference>
<dbReference type="SMART" id="SM00563">
    <property type="entry name" value="PlsC"/>
    <property type="match status" value="1"/>
</dbReference>
<name>A0A146GDA8_TERSA</name>
<sequence>MKSLFQKPGMSGLLTAQAQVAFNDNAIKLVLIGLVQMLLPQDGAARVVSALALLLVAPFVIFAPLSGWLADSFPNRKVMSACLWFQLAVMGFLLVGTSFNSLVIALGAFFLLGLQSALMGPARRGLAKEVAGDQVGEAVGWMEMTCVAAILVGSVAGGQLIDGFASHVTPWISATISTVILAAGCLLALWIFRKVPSRKAANPTPFRWKLLWSHGNLFKLLRRDRGIWQAALGDAVFYLAGGMLMLSLSQVGRELNPDGHGAARATGIMLAVLGLGIAVGSIAAARANRHSVNVGLAPVGALGLAIMLGVLAFTPAGLAFHVVLGVLGVFGGLFLVPLGAYLVDRSPDADRGSILAASSMLSSIAGVVAVGVYSLTSGWLGLRPSSQFLVIGGGFLLVSFLCLHLARRDFLRLMTLLISRGHYRVIARHADRIPAKGGVLLVCNHVSYVDTLILSISCKRPIRFMAYDAFFKTPLLGSILRLFGAVPISATKAKDAIRTASEHLTAGEVVCIFPEGQLTRTGCLMELKSGFELIARRAKTPVVVAHLDGLWGSIYTFAGGKYFFKRPESLRRRTVRVAFSQPLAAEEATTERVREILLEQGAESFLLRDQGVLGQRLAKSLRRNFWQDVVIDPVGGKTMERGTLLVAAQALASSWKRSIREDRVGILLPPGVGGALANLGVIFAGKVPVNLNPTLSSAALSSCIEQAGLTTTITAHPVQQRFPKLPWTCDVRYVEDCLRGLKWTDYARGVIRAITGHVDRTATEEALLLFTSGTSGLPKGVALTHRNVLGNMAQAVDTGFLQPGDRILSGLPLFHSFGLTMGLLFPILAQRSVVTAPSPLDADKLAQAAREGLPTVLLSTPTFLRSYIKRIPRDAFGTLRLVVTGAEKLPRETAAAFRERFGCEVMEGYGLTETSPVACLNMPAPARGIGADSIQIGNRFGSVGRLLPGLAARFLDPETELPIPGATEGVLALKGINVADGYLTGCEGGKFRDGWFITGDVARVDVEGFLFISGRLSRFSKIGGEMVSHLAIEEVLAPIIPARATGPTLCVLGRPHAEKGEEIVLISTSPIERETISTTLRSAGLPNLWTPREVIVVPSIPLLGSGKLDLASCRELVKTGSIA</sequence>
<evidence type="ECO:0000256" key="4">
    <source>
        <dbReference type="ARBA" id="ARBA00022989"/>
    </source>
</evidence>
<feature type="transmembrane region" description="Helical" evidence="6">
    <location>
        <begin position="141"/>
        <end position="165"/>
    </location>
</feature>
<keyword evidence="9" id="KW-1185">Reference proteome</keyword>
<evidence type="ECO:0000256" key="1">
    <source>
        <dbReference type="ARBA" id="ARBA00006432"/>
    </source>
</evidence>
<feature type="transmembrane region" description="Helical" evidence="6">
    <location>
        <begin position="292"/>
        <end position="313"/>
    </location>
</feature>
<dbReference type="InterPro" id="IPR011701">
    <property type="entry name" value="MFS"/>
</dbReference>
<dbReference type="CDD" id="cd07989">
    <property type="entry name" value="LPLAT_AGPAT-like"/>
    <property type="match status" value="1"/>
</dbReference>
<keyword evidence="8" id="KW-0012">Acyltransferase</keyword>
<keyword evidence="8" id="KW-0808">Transferase</keyword>
<dbReference type="RefSeq" id="WP_084400729.1">
    <property type="nucleotide sequence ID" value="NZ_BDCO01000003.1"/>
</dbReference>
<dbReference type="STRING" id="690879.TSACC_3606"/>
<feature type="transmembrane region" description="Helical" evidence="6">
    <location>
        <begin position="354"/>
        <end position="376"/>
    </location>
</feature>
<feature type="transmembrane region" description="Helical" evidence="6">
    <location>
        <begin position="319"/>
        <end position="342"/>
    </location>
</feature>
<dbReference type="PANTHER" id="PTHR43201">
    <property type="entry name" value="ACYL-COA SYNTHETASE"/>
    <property type="match status" value="1"/>
</dbReference>
<feature type="transmembrane region" description="Helical" evidence="6">
    <location>
        <begin position="102"/>
        <end position="120"/>
    </location>
</feature>
<dbReference type="Pfam" id="PF00501">
    <property type="entry name" value="AMP-binding"/>
    <property type="match status" value="1"/>
</dbReference>
<proteinExistence type="inferred from homology"/>
<dbReference type="GO" id="GO:0031956">
    <property type="term" value="F:medium-chain fatty acid-CoA ligase activity"/>
    <property type="evidence" value="ECO:0007669"/>
    <property type="project" value="TreeGrafter"/>
</dbReference>
<dbReference type="InterPro" id="IPR045851">
    <property type="entry name" value="AMP-bd_C_sf"/>
</dbReference>
<dbReference type="AlphaFoldDB" id="A0A146GDA8"/>
<dbReference type="Gene3D" id="1.20.1250.20">
    <property type="entry name" value="MFS general substrate transporter like domains"/>
    <property type="match status" value="1"/>
</dbReference>
<dbReference type="GO" id="GO:0016746">
    <property type="term" value="F:acyltransferase activity"/>
    <property type="evidence" value="ECO:0007669"/>
    <property type="project" value="UniProtKB-KW"/>
</dbReference>
<feature type="transmembrane region" description="Helical" evidence="6">
    <location>
        <begin position="47"/>
        <end position="66"/>
    </location>
</feature>
<dbReference type="Gene3D" id="3.40.50.12780">
    <property type="entry name" value="N-terminal domain of ligase-like"/>
    <property type="match status" value="1"/>
</dbReference>
<feature type="transmembrane region" description="Helical" evidence="6">
    <location>
        <begin position="268"/>
        <end position="285"/>
    </location>
</feature>
<evidence type="ECO:0000256" key="5">
    <source>
        <dbReference type="ARBA" id="ARBA00023136"/>
    </source>
</evidence>
<reference evidence="9" key="1">
    <citation type="journal article" date="2017" name="Genome Announc.">
        <title>Draft Genome Sequence of Terrimicrobium sacchariphilum NM-5T, a Facultative Anaerobic Soil Bacterium of the Class Spartobacteria.</title>
        <authorList>
            <person name="Qiu Y.L."/>
            <person name="Tourlousse D.M."/>
            <person name="Matsuura N."/>
            <person name="Ohashi A."/>
            <person name="Sekiguchi Y."/>
        </authorList>
    </citation>
    <scope>NUCLEOTIDE SEQUENCE [LARGE SCALE GENOMIC DNA]</scope>
    <source>
        <strain evidence="9">NM-5</strain>
    </source>
</reference>
<dbReference type="SUPFAM" id="SSF56801">
    <property type="entry name" value="Acetyl-CoA synthetase-like"/>
    <property type="match status" value="1"/>
</dbReference>
<dbReference type="Pfam" id="PF01553">
    <property type="entry name" value="Acyltransferase"/>
    <property type="match status" value="1"/>
</dbReference>
<keyword evidence="3 6" id="KW-0812">Transmembrane</keyword>
<protein>
    <submittedName>
        <fullName evidence="8">Acyl-[acyl-carrier-protein]-phospholipid O-acyltransferase</fullName>
    </submittedName>
</protein>
<keyword evidence="4 6" id="KW-1133">Transmembrane helix</keyword>
<dbReference type="GO" id="GO:0022857">
    <property type="term" value="F:transmembrane transporter activity"/>
    <property type="evidence" value="ECO:0007669"/>
    <property type="project" value="InterPro"/>
</dbReference>
<comment type="similarity">
    <text evidence="1">Belongs to the ATP-dependent AMP-binding enzyme family.</text>
</comment>
<dbReference type="GO" id="GO:0006631">
    <property type="term" value="P:fatty acid metabolic process"/>
    <property type="evidence" value="ECO:0007669"/>
    <property type="project" value="TreeGrafter"/>
</dbReference>
<feature type="transmembrane region" description="Helical" evidence="6">
    <location>
        <begin position="227"/>
        <end position="248"/>
    </location>
</feature>
<evidence type="ECO:0000313" key="8">
    <source>
        <dbReference type="EMBL" id="GAT35535.1"/>
    </source>
</evidence>
<keyword evidence="5 6" id="KW-0472">Membrane</keyword>
<dbReference type="PROSITE" id="PS00455">
    <property type="entry name" value="AMP_BINDING"/>
    <property type="match status" value="1"/>
</dbReference>
<dbReference type="InterPro" id="IPR000873">
    <property type="entry name" value="AMP-dep_synth/lig_dom"/>
</dbReference>